<gene>
    <name evidence="2" type="ORF">METZ01_LOCUS104071</name>
</gene>
<protein>
    <recommendedName>
        <fullName evidence="1">KANL3/Tex30 alpha/beta hydrolase-like domain-containing protein</fullName>
    </recommendedName>
</protein>
<evidence type="ECO:0000313" key="2">
    <source>
        <dbReference type="EMBL" id="SVA51217.1"/>
    </source>
</evidence>
<dbReference type="EMBL" id="UINC01011633">
    <property type="protein sequence ID" value="SVA51217.1"/>
    <property type="molecule type" value="Genomic_DNA"/>
</dbReference>
<dbReference type="InterPro" id="IPR046879">
    <property type="entry name" value="KANL3/Tex30_Abhydrolase"/>
</dbReference>
<dbReference type="Gene3D" id="3.40.50.1820">
    <property type="entry name" value="alpha/beta hydrolase"/>
    <property type="match status" value="1"/>
</dbReference>
<name>A0A381WGY4_9ZZZZ</name>
<dbReference type="SUPFAM" id="SSF53474">
    <property type="entry name" value="alpha/beta-Hydrolases"/>
    <property type="match status" value="1"/>
</dbReference>
<organism evidence="2">
    <name type="scientific">marine metagenome</name>
    <dbReference type="NCBI Taxonomy" id="408172"/>
    <lineage>
        <taxon>unclassified sequences</taxon>
        <taxon>metagenomes</taxon>
        <taxon>ecological metagenomes</taxon>
    </lineage>
</organism>
<sequence length="186" mass="19805">MPASGLFLTHGAGSDSSHSSLVLLEERLAPLPVARYDFPYRREGRRFPDRAPKLLASLAEDVPAFAEGVGVDPAGLVLGGRSMGGRMCSMAVAEGMPAAGLVLVCYPLHPPDRPENLRVDHFPAIDVPCLFVSGDRDPFGSPDEFAEHLGSIPGLVTTVWLPGKRHDLKGADEAIADAVEAWLAQL</sequence>
<accession>A0A381WGY4</accession>
<dbReference type="InterPro" id="IPR029058">
    <property type="entry name" value="AB_hydrolase_fold"/>
</dbReference>
<feature type="domain" description="KANL3/Tex30 alpha/beta hydrolase-like" evidence="1">
    <location>
        <begin position="6"/>
        <end position="171"/>
    </location>
</feature>
<dbReference type="Pfam" id="PF20408">
    <property type="entry name" value="Abhydrolase_11"/>
    <property type="match status" value="1"/>
</dbReference>
<evidence type="ECO:0000259" key="1">
    <source>
        <dbReference type="Pfam" id="PF20408"/>
    </source>
</evidence>
<dbReference type="PANTHER" id="PTHR13136:SF11">
    <property type="entry name" value="TESTIS-EXPRESSED PROTEIN 30"/>
    <property type="match status" value="1"/>
</dbReference>
<dbReference type="PANTHER" id="PTHR13136">
    <property type="entry name" value="TESTIS DEVELOPMENT PROTEIN PRTD"/>
    <property type="match status" value="1"/>
</dbReference>
<proteinExistence type="predicted"/>
<dbReference type="InterPro" id="IPR026555">
    <property type="entry name" value="NSL3/Tex30"/>
</dbReference>
<dbReference type="AlphaFoldDB" id="A0A381WGY4"/>
<reference evidence="2" key="1">
    <citation type="submission" date="2018-05" db="EMBL/GenBank/DDBJ databases">
        <authorList>
            <person name="Lanie J.A."/>
            <person name="Ng W.-L."/>
            <person name="Kazmierczak K.M."/>
            <person name="Andrzejewski T.M."/>
            <person name="Davidsen T.M."/>
            <person name="Wayne K.J."/>
            <person name="Tettelin H."/>
            <person name="Glass J.I."/>
            <person name="Rusch D."/>
            <person name="Podicherti R."/>
            <person name="Tsui H.-C.T."/>
            <person name="Winkler M.E."/>
        </authorList>
    </citation>
    <scope>NUCLEOTIDE SEQUENCE</scope>
</reference>